<sequence length="229" mass="24984">MFSHAPTAGDARTGAAPVEGAPASAVRLCLAEREERLLLERFIAERFADAYGAELRRFMPRLFGTYDAGGRLHAAFGMRSAAEERLFLECYLDEPVEQLVSRRAGEAVSRRHIAEVGNLAGATPGALRELIPLLTRLLHRQSFHWVVFTGAARLCNGFSRLGLPLSVMAPAPIGRLPETERAYWGSYYRHSPSVMLGDVRNGWSQLEEMASSPRALAAALAPVARVGAP</sequence>
<dbReference type="Proteomes" id="UP000238220">
    <property type="component" value="Unassembled WGS sequence"/>
</dbReference>
<evidence type="ECO:0008006" key="3">
    <source>
        <dbReference type="Google" id="ProtNLM"/>
    </source>
</evidence>
<dbReference type="AlphaFoldDB" id="A0A2S5TAP5"/>
<organism evidence="1 2">
    <name type="scientific">Solimonas fluminis</name>
    <dbReference type="NCBI Taxonomy" id="2086571"/>
    <lineage>
        <taxon>Bacteria</taxon>
        <taxon>Pseudomonadati</taxon>
        <taxon>Pseudomonadota</taxon>
        <taxon>Gammaproteobacteria</taxon>
        <taxon>Nevskiales</taxon>
        <taxon>Nevskiaceae</taxon>
        <taxon>Solimonas</taxon>
    </lineage>
</organism>
<protein>
    <recommendedName>
        <fullName evidence="3">Thermostable hemolysin</fullName>
    </recommendedName>
</protein>
<reference evidence="1 2" key="1">
    <citation type="submission" date="2018-02" db="EMBL/GenBank/DDBJ databases">
        <title>Genome sequencing of Solimonas sp. HR-BB.</title>
        <authorList>
            <person name="Lee Y."/>
            <person name="Jeon C.O."/>
        </authorList>
    </citation>
    <scope>NUCLEOTIDE SEQUENCE [LARGE SCALE GENOMIC DNA]</scope>
    <source>
        <strain evidence="1 2">HR-BB</strain>
    </source>
</reference>
<dbReference type="InterPro" id="IPR022050">
    <property type="entry name" value="T_hemolysin"/>
</dbReference>
<dbReference type="RefSeq" id="WP_104232201.1">
    <property type="nucleotide sequence ID" value="NZ_PSNW01000016.1"/>
</dbReference>
<keyword evidence="2" id="KW-1185">Reference proteome</keyword>
<comment type="caution">
    <text evidence="1">The sequence shown here is derived from an EMBL/GenBank/DDBJ whole genome shotgun (WGS) entry which is preliminary data.</text>
</comment>
<gene>
    <name evidence="1" type="ORF">C3942_20330</name>
</gene>
<name>A0A2S5TAP5_9GAMM</name>
<dbReference type="EMBL" id="PSNW01000016">
    <property type="protein sequence ID" value="PPE72045.1"/>
    <property type="molecule type" value="Genomic_DNA"/>
</dbReference>
<accession>A0A2S5TAP5</accession>
<dbReference type="OrthoDB" id="7432757at2"/>
<dbReference type="Pfam" id="PF12261">
    <property type="entry name" value="T_hemolysin"/>
    <property type="match status" value="1"/>
</dbReference>
<evidence type="ECO:0000313" key="2">
    <source>
        <dbReference type="Proteomes" id="UP000238220"/>
    </source>
</evidence>
<evidence type="ECO:0000313" key="1">
    <source>
        <dbReference type="EMBL" id="PPE72045.1"/>
    </source>
</evidence>
<proteinExistence type="predicted"/>